<proteinExistence type="predicted"/>
<comment type="caution">
    <text evidence="1">The sequence shown here is derived from an EMBL/GenBank/DDBJ whole genome shotgun (WGS) entry which is preliminary data.</text>
</comment>
<keyword evidence="2" id="KW-1185">Reference proteome</keyword>
<evidence type="ECO:0000313" key="2">
    <source>
        <dbReference type="Proteomes" id="UP001501788"/>
    </source>
</evidence>
<reference evidence="2" key="1">
    <citation type="journal article" date="2019" name="Int. J. Syst. Evol. Microbiol.">
        <title>The Global Catalogue of Microorganisms (GCM) 10K type strain sequencing project: providing services to taxonomists for standard genome sequencing and annotation.</title>
        <authorList>
            <consortium name="The Broad Institute Genomics Platform"/>
            <consortium name="The Broad Institute Genome Sequencing Center for Infectious Disease"/>
            <person name="Wu L."/>
            <person name="Ma J."/>
        </authorList>
    </citation>
    <scope>NUCLEOTIDE SEQUENCE [LARGE SCALE GENOMIC DNA]</scope>
    <source>
        <strain evidence="2">JCM 31890</strain>
    </source>
</reference>
<dbReference type="Pfam" id="PF11162">
    <property type="entry name" value="DUF2946"/>
    <property type="match status" value="1"/>
</dbReference>
<sequence>MPPLARIRFLARLVLAWFALSLGVAVASPLVHPQAMELVCSGSGAIKLIVKTDDGAQELGSHTLDCPLCVHLGAPPPATVAAVPPPHPLAHALGTIAAAHIAGRIGAPLPPRGPPSFL</sequence>
<dbReference type="InterPro" id="IPR021333">
    <property type="entry name" value="DUF2946"/>
</dbReference>
<protein>
    <recommendedName>
        <fullName evidence="3">DUF2946 domain-containing protein</fullName>
    </recommendedName>
</protein>
<evidence type="ECO:0000313" key="1">
    <source>
        <dbReference type="EMBL" id="GAA4417187.1"/>
    </source>
</evidence>
<dbReference type="EMBL" id="BAABEX010000001">
    <property type="protein sequence ID" value="GAA4417187.1"/>
    <property type="molecule type" value="Genomic_DNA"/>
</dbReference>
<gene>
    <name evidence="1" type="ORF">GCM10023090_00350</name>
</gene>
<dbReference type="RefSeq" id="WP_345059967.1">
    <property type="nucleotide sequence ID" value="NZ_BAABEX010000001.1"/>
</dbReference>
<dbReference type="Proteomes" id="UP001501788">
    <property type="component" value="Unassembled WGS sequence"/>
</dbReference>
<organism evidence="1 2">
    <name type="scientific">Acidovorax lacteus</name>
    <dbReference type="NCBI Taxonomy" id="1924988"/>
    <lineage>
        <taxon>Bacteria</taxon>
        <taxon>Pseudomonadati</taxon>
        <taxon>Pseudomonadota</taxon>
        <taxon>Betaproteobacteria</taxon>
        <taxon>Burkholderiales</taxon>
        <taxon>Comamonadaceae</taxon>
        <taxon>Acidovorax</taxon>
    </lineage>
</organism>
<evidence type="ECO:0008006" key="3">
    <source>
        <dbReference type="Google" id="ProtNLM"/>
    </source>
</evidence>
<name>A0ABP8KV76_9BURK</name>
<accession>A0ABP8KV76</accession>